<sequence>MNRRATLGMSFAERVMVRVSHAVAALCLLFLLPILPFLAVAAVASAVLRPAPETPAPSYRPGWAE</sequence>
<reference evidence="1 2" key="1">
    <citation type="submission" date="2016-10" db="EMBL/GenBank/DDBJ databases">
        <authorList>
            <person name="de Groot N.N."/>
        </authorList>
    </citation>
    <scope>NUCLEOTIDE SEQUENCE [LARGE SCALE GENOMIC DNA]</scope>
    <source>
        <strain evidence="1 2">CGMCC 1.8712</strain>
    </source>
</reference>
<dbReference type="Proteomes" id="UP000236755">
    <property type="component" value="Unassembled WGS sequence"/>
</dbReference>
<keyword evidence="2" id="KW-1185">Reference proteome</keyword>
<protein>
    <submittedName>
        <fullName evidence="1">Uncharacterized protein</fullName>
    </submittedName>
</protein>
<organism evidence="1 2">
    <name type="scientific">Haloplanus vescus</name>
    <dbReference type="NCBI Taxonomy" id="555874"/>
    <lineage>
        <taxon>Archaea</taxon>
        <taxon>Methanobacteriati</taxon>
        <taxon>Methanobacteriota</taxon>
        <taxon>Stenosarchaea group</taxon>
        <taxon>Halobacteria</taxon>
        <taxon>Halobacteriales</taxon>
        <taxon>Haloferacaceae</taxon>
        <taxon>Haloplanus</taxon>
    </lineage>
</organism>
<dbReference type="EMBL" id="FNQT01000007">
    <property type="protein sequence ID" value="SEA37749.1"/>
    <property type="molecule type" value="Genomic_DNA"/>
</dbReference>
<evidence type="ECO:0000313" key="2">
    <source>
        <dbReference type="Proteomes" id="UP000236755"/>
    </source>
</evidence>
<name>A0A1H4AP83_9EURY</name>
<dbReference type="AlphaFoldDB" id="A0A1H4AP83"/>
<evidence type="ECO:0000313" key="1">
    <source>
        <dbReference type="EMBL" id="SEA37749.1"/>
    </source>
</evidence>
<accession>A0A1H4AP83</accession>
<gene>
    <name evidence="1" type="ORF">SAMN04488065_2876</name>
</gene>
<proteinExistence type="predicted"/>